<dbReference type="PANTHER" id="PTHR40459:SF1">
    <property type="entry name" value="CONSERVED HYPOTHETICAL ALANINE AND LEUCINE RICH PROTEIN"/>
    <property type="match status" value="1"/>
</dbReference>
<dbReference type="Pfam" id="PF10728">
    <property type="entry name" value="DUF2520"/>
    <property type="match status" value="1"/>
</dbReference>
<gene>
    <name evidence="3" type="ORF">QVO10_05035</name>
</gene>
<organism evidence="3 4">
    <name type="scientific">Bacteroides gallinaceum</name>
    <dbReference type="NCBI Taxonomy" id="1462571"/>
    <lineage>
        <taxon>Bacteria</taxon>
        <taxon>Pseudomonadati</taxon>
        <taxon>Bacteroidota</taxon>
        <taxon>Bacteroidia</taxon>
        <taxon>Bacteroidales</taxon>
        <taxon>Bacteroidaceae</taxon>
        <taxon>Bacteroides</taxon>
    </lineage>
</organism>
<accession>A0ABT7X3V6</accession>
<dbReference type="InterPro" id="IPR008927">
    <property type="entry name" value="6-PGluconate_DH-like_C_sf"/>
</dbReference>
<dbReference type="EMBL" id="JAUEII010000007">
    <property type="protein sequence ID" value="MDN0048755.1"/>
    <property type="molecule type" value="Genomic_DNA"/>
</dbReference>
<evidence type="ECO:0000313" key="3">
    <source>
        <dbReference type="EMBL" id="MDN0048755.1"/>
    </source>
</evidence>
<dbReference type="RefSeq" id="WP_022040864.1">
    <property type="nucleotide sequence ID" value="NZ_JAUEII010000007.1"/>
</dbReference>
<name>A0ABT7X3V6_9BACE</name>
<dbReference type="InterPro" id="IPR036291">
    <property type="entry name" value="NAD(P)-bd_dom_sf"/>
</dbReference>
<dbReference type="InterPro" id="IPR018931">
    <property type="entry name" value="DUF2520"/>
</dbReference>
<dbReference type="SUPFAM" id="SSF51735">
    <property type="entry name" value="NAD(P)-binding Rossmann-fold domains"/>
    <property type="match status" value="1"/>
</dbReference>
<evidence type="ECO:0000313" key="4">
    <source>
        <dbReference type="Proteomes" id="UP001167871"/>
    </source>
</evidence>
<dbReference type="PANTHER" id="PTHR40459">
    <property type="entry name" value="CONSERVED HYPOTHETICAL ALANINE AND LEUCINE RICH PROTEIN"/>
    <property type="match status" value="1"/>
</dbReference>
<protein>
    <submittedName>
        <fullName evidence="3">DUF2520 domain-containing protein</fullName>
    </submittedName>
</protein>
<keyword evidence="4" id="KW-1185">Reference proteome</keyword>
<feature type="domain" description="DUF2520" evidence="2">
    <location>
        <begin position="140"/>
        <end position="265"/>
    </location>
</feature>
<evidence type="ECO:0000259" key="2">
    <source>
        <dbReference type="Pfam" id="PF10728"/>
    </source>
</evidence>
<sequence length="271" mass="29768">MMNKELIDGQPVSLKKVVLVGAGNVATHLGPALCDAGYEVVQVFSRTEASASALAGKLHCPYTTRLDMVNPEADMYIVSVKDSALEKVIPPLVSRHPDAFFVHTAGSMPMNVWKGLARHYGVLYPMQTFSKGRGVDFSTVPFFVEGSGKEEMETLKILAGQLGGKAYEATSEQRRYLHVAAVFACNFANHMYAVAEHLLALHGLPFGAMLPLIDETARKVHELSPLEAQTGPARRYDENVINRHLSMLADEPELAELYELISKNIHKFLSS</sequence>
<dbReference type="InterPro" id="IPR037108">
    <property type="entry name" value="TM1727-like_C_sf"/>
</dbReference>
<evidence type="ECO:0000259" key="1">
    <source>
        <dbReference type="Pfam" id="PF03807"/>
    </source>
</evidence>
<comment type="caution">
    <text evidence="3">The sequence shown here is derived from an EMBL/GenBank/DDBJ whole genome shotgun (WGS) entry which is preliminary data.</text>
</comment>
<reference evidence="3" key="2">
    <citation type="submission" date="2024-05" db="EMBL/GenBank/DDBJ databases">
        <title>Identification and characterization of horizontal gene transfer across gut microbiota members of farm animals based on homology search.</title>
        <authorList>
            <person name="Schwarzerova J."/>
            <person name="Nykrynova M."/>
            <person name="Jureckova K."/>
            <person name="Cejkova D."/>
            <person name="Rychlik I."/>
        </authorList>
    </citation>
    <scope>NUCLEOTIDE SEQUENCE</scope>
    <source>
        <strain evidence="3">84_SSukc20</strain>
    </source>
</reference>
<dbReference type="Gene3D" id="1.10.1040.20">
    <property type="entry name" value="ProC-like, C-terminal domain"/>
    <property type="match status" value="1"/>
</dbReference>
<dbReference type="SUPFAM" id="SSF48179">
    <property type="entry name" value="6-phosphogluconate dehydrogenase C-terminal domain-like"/>
    <property type="match status" value="1"/>
</dbReference>
<reference evidence="3" key="1">
    <citation type="submission" date="2023-06" db="EMBL/GenBank/DDBJ databases">
        <authorList>
            <person name="Zeman M."/>
            <person name="Kubasova T."/>
            <person name="Jahodarova E."/>
            <person name="Nykrynova M."/>
            <person name="Rychlik I."/>
        </authorList>
    </citation>
    <scope>NUCLEOTIDE SEQUENCE</scope>
    <source>
        <strain evidence="3">84_SSukc20</strain>
    </source>
</reference>
<feature type="domain" description="Pyrroline-5-carboxylate reductase catalytic N-terminal" evidence="1">
    <location>
        <begin position="16"/>
        <end position="100"/>
    </location>
</feature>
<dbReference type="Gene3D" id="3.40.50.720">
    <property type="entry name" value="NAD(P)-binding Rossmann-like Domain"/>
    <property type="match status" value="1"/>
</dbReference>
<dbReference type="Proteomes" id="UP001167871">
    <property type="component" value="Unassembled WGS sequence"/>
</dbReference>
<dbReference type="Pfam" id="PF03807">
    <property type="entry name" value="F420_oxidored"/>
    <property type="match status" value="1"/>
</dbReference>
<dbReference type="InterPro" id="IPR028939">
    <property type="entry name" value="P5C_Rdtase_cat_N"/>
</dbReference>
<proteinExistence type="predicted"/>